<dbReference type="InterPro" id="IPR000684">
    <property type="entry name" value="RNA_pol_II_repeat_euk"/>
</dbReference>
<keyword evidence="3" id="KW-0479">Metal-binding</keyword>
<evidence type="ECO:0000256" key="7">
    <source>
        <dbReference type="ARBA" id="ARBA00023163"/>
    </source>
</evidence>
<keyword evidence="4" id="KW-0677">Repeat</keyword>
<feature type="compositionally biased region" description="Low complexity" evidence="9">
    <location>
        <begin position="376"/>
        <end position="399"/>
    </location>
</feature>
<evidence type="ECO:0000256" key="5">
    <source>
        <dbReference type="ARBA" id="ARBA00022833"/>
    </source>
</evidence>
<dbReference type="EMBL" id="JBBCAQ010000014">
    <property type="protein sequence ID" value="KAK7598148.1"/>
    <property type="molecule type" value="Genomic_DNA"/>
</dbReference>
<dbReference type="GO" id="GO:0046872">
    <property type="term" value="F:metal ion binding"/>
    <property type="evidence" value="ECO:0007669"/>
    <property type="project" value="UniProtKB-KW"/>
</dbReference>
<feature type="region of interest" description="Disordered" evidence="9">
    <location>
        <begin position="1"/>
        <end position="77"/>
    </location>
</feature>
<feature type="compositionally biased region" description="Polar residues" evidence="9">
    <location>
        <begin position="365"/>
        <end position="375"/>
    </location>
</feature>
<evidence type="ECO:0000256" key="3">
    <source>
        <dbReference type="ARBA" id="ARBA00022723"/>
    </source>
</evidence>
<reference evidence="10 11" key="1">
    <citation type="submission" date="2024-03" db="EMBL/GenBank/DDBJ databases">
        <title>Adaptation during the transition from Ophiocordyceps entomopathogen to insect associate is accompanied by gene loss and intensified selection.</title>
        <authorList>
            <person name="Ward C.M."/>
            <person name="Onetto C.A."/>
            <person name="Borneman A.R."/>
        </authorList>
    </citation>
    <scope>NUCLEOTIDE SEQUENCE [LARGE SCALE GENOMIC DNA]</scope>
    <source>
        <strain evidence="10">AWRI1</strain>
        <tissue evidence="10">Single Adult Female</tissue>
    </source>
</reference>
<organism evidence="10 11">
    <name type="scientific">Parthenolecanium corni</name>
    <dbReference type="NCBI Taxonomy" id="536013"/>
    <lineage>
        <taxon>Eukaryota</taxon>
        <taxon>Metazoa</taxon>
        <taxon>Ecdysozoa</taxon>
        <taxon>Arthropoda</taxon>
        <taxon>Hexapoda</taxon>
        <taxon>Insecta</taxon>
        <taxon>Pterygota</taxon>
        <taxon>Neoptera</taxon>
        <taxon>Paraneoptera</taxon>
        <taxon>Hemiptera</taxon>
        <taxon>Sternorrhyncha</taxon>
        <taxon>Coccoidea</taxon>
        <taxon>Coccidae</taxon>
        <taxon>Parthenolecanium</taxon>
    </lineage>
</organism>
<keyword evidence="5" id="KW-0862">Zinc</keyword>
<dbReference type="Proteomes" id="UP001367676">
    <property type="component" value="Unassembled WGS sequence"/>
</dbReference>
<feature type="compositionally biased region" description="Acidic residues" evidence="9">
    <location>
        <begin position="1"/>
        <end position="13"/>
    </location>
</feature>
<name>A0AAN9TKP5_9HEMI</name>
<feature type="region of interest" description="Disordered" evidence="9">
    <location>
        <begin position="131"/>
        <end position="153"/>
    </location>
</feature>
<evidence type="ECO:0000313" key="11">
    <source>
        <dbReference type="Proteomes" id="UP001367676"/>
    </source>
</evidence>
<keyword evidence="2" id="KW-0597">Phosphoprotein</keyword>
<keyword evidence="8" id="KW-0539">Nucleus</keyword>
<dbReference type="GO" id="GO:0003677">
    <property type="term" value="F:DNA binding"/>
    <property type="evidence" value="ECO:0007669"/>
    <property type="project" value="UniProtKB-KW"/>
</dbReference>
<protein>
    <submittedName>
        <fullName evidence="10">Uncharacterized protein</fullName>
    </submittedName>
</protein>
<evidence type="ECO:0000313" key="10">
    <source>
        <dbReference type="EMBL" id="KAK7598148.1"/>
    </source>
</evidence>
<evidence type="ECO:0000256" key="2">
    <source>
        <dbReference type="ARBA" id="ARBA00022553"/>
    </source>
</evidence>
<proteinExistence type="predicted"/>
<dbReference type="AlphaFoldDB" id="A0AAN9TKP5"/>
<keyword evidence="11" id="KW-1185">Reference proteome</keyword>
<sequence>MELDIVPSEDEFDAYVPLERPTNATHAASASKPPEPIVYSDDDCENNSSSYDSDEAHTQLPKPSLKRKLVQRAPAEPAAIDKKKKFSMWSNILQEEAIENQFVQSEFFSGGDRGNESYNYRLKHIMEIGCNSEPKDTNQQTEHAPRKKVKAFSRNRSNKITPIILSDLSVSVNDTADDVAADIAKNLHEQKPELIGKYSKKKKDELKTLPSRCELEVSSLSNEEGEMSVLKNPPPSPVYLSNASSSSAFSLSDSAALSSRFSETSVSKMLISSNATADKSADSPETETYFNSSSFGSPNSATDSSNCVPMSTESDSVTAEPASSSLAYPPSSSYNYSPTSPSYCPTTSPSYDDTNLSYCSTSPLYSPTSPDYTPNYSRRCPSYSPSSPSYSPTSPSYRI</sequence>
<feature type="region of interest" description="Disordered" evidence="9">
    <location>
        <begin position="365"/>
        <end position="399"/>
    </location>
</feature>
<feature type="compositionally biased region" description="Low complexity" evidence="9">
    <location>
        <begin position="321"/>
        <end position="348"/>
    </location>
</feature>
<accession>A0AAN9TKP5</accession>
<dbReference type="PROSITE" id="PS00115">
    <property type="entry name" value="RNA_POL_II_REPEAT"/>
    <property type="match status" value="2"/>
</dbReference>
<comment type="caution">
    <text evidence="10">The sequence shown here is derived from an EMBL/GenBank/DDBJ whole genome shotgun (WGS) entry which is preliminary data.</text>
</comment>
<feature type="region of interest" description="Disordered" evidence="9">
    <location>
        <begin position="217"/>
        <end position="244"/>
    </location>
</feature>
<feature type="region of interest" description="Disordered" evidence="9">
    <location>
        <begin position="274"/>
        <end position="348"/>
    </location>
</feature>
<comment type="subcellular location">
    <subcellularLocation>
        <location evidence="1">Nucleus</location>
    </subcellularLocation>
</comment>
<evidence type="ECO:0000256" key="4">
    <source>
        <dbReference type="ARBA" id="ARBA00022737"/>
    </source>
</evidence>
<dbReference type="GO" id="GO:0005634">
    <property type="term" value="C:nucleus"/>
    <property type="evidence" value="ECO:0007669"/>
    <property type="project" value="UniProtKB-SubCell"/>
</dbReference>
<dbReference type="GO" id="GO:0006366">
    <property type="term" value="P:transcription by RNA polymerase II"/>
    <property type="evidence" value="ECO:0007669"/>
    <property type="project" value="InterPro"/>
</dbReference>
<keyword evidence="7" id="KW-0804">Transcription</keyword>
<gene>
    <name evidence="10" type="ORF">V9T40_006383</name>
</gene>
<keyword evidence="6" id="KW-0238">DNA-binding</keyword>
<feature type="compositionally biased region" description="Polar residues" evidence="9">
    <location>
        <begin position="286"/>
        <end position="317"/>
    </location>
</feature>
<evidence type="ECO:0000256" key="6">
    <source>
        <dbReference type="ARBA" id="ARBA00023125"/>
    </source>
</evidence>
<evidence type="ECO:0000256" key="9">
    <source>
        <dbReference type="SAM" id="MobiDB-lite"/>
    </source>
</evidence>
<evidence type="ECO:0000256" key="8">
    <source>
        <dbReference type="ARBA" id="ARBA00023242"/>
    </source>
</evidence>
<evidence type="ECO:0000256" key="1">
    <source>
        <dbReference type="ARBA" id="ARBA00004123"/>
    </source>
</evidence>